<accession>A0A9J7I5U5</accession>
<gene>
    <name evidence="3" type="primary">LOC101895573</name>
</gene>
<feature type="compositionally biased region" description="Low complexity" evidence="1">
    <location>
        <begin position="8"/>
        <end position="21"/>
    </location>
</feature>
<feature type="region of interest" description="Disordered" evidence="1">
    <location>
        <begin position="154"/>
        <end position="240"/>
    </location>
</feature>
<feature type="compositionally biased region" description="Polar residues" evidence="1">
    <location>
        <begin position="593"/>
        <end position="614"/>
    </location>
</feature>
<evidence type="ECO:0000313" key="2">
    <source>
        <dbReference type="Proteomes" id="UP001652621"/>
    </source>
</evidence>
<feature type="compositionally biased region" description="Polar residues" evidence="1">
    <location>
        <begin position="46"/>
        <end position="57"/>
    </location>
</feature>
<evidence type="ECO:0000313" key="3">
    <source>
        <dbReference type="RefSeq" id="XP_005190081.2"/>
    </source>
</evidence>
<organism evidence="2 3">
    <name type="scientific">Musca domestica</name>
    <name type="common">House fly</name>
    <dbReference type="NCBI Taxonomy" id="7370"/>
    <lineage>
        <taxon>Eukaryota</taxon>
        <taxon>Metazoa</taxon>
        <taxon>Ecdysozoa</taxon>
        <taxon>Arthropoda</taxon>
        <taxon>Hexapoda</taxon>
        <taxon>Insecta</taxon>
        <taxon>Pterygota</taxon>
        <taxon>Neoptera</taxon>
        <taxon>Endopterygota</taxon>
        <taxon>Diptera</taxon>
        <taxon>Brachycera</taxon>
        <taxon>Muscomorpha</taxon>
        <taxon>Muscoidea</taxon>
        <taxon>Muscidae</taxon>
        <taxon>Musca</taxon>
    </lineage>
</organism>
<feature type="region of interest" description="Disordered" evidence="1">
    <location>
        <begin position="536"/>
        <end position="578"/>
    </location>
</feature>
<dbReference type="GeneID" id="101895573"/>
<dbReference type="Proteomes" id="UP001652621">
    <property type="component" value="Unplaced"/>
</dbReference>
<dbReference type="RefSeq" id="XP_005190081.2">
    <property type="nucleotide sequence ID" value="XM_005190024.3"/>
</dbReference>
<feature type="compositionally biased region" description="Polar residues" evidence="1">
    <location>
        <begin position="67"/>
        <end position="78"/>
    </location>
</feature>
<feature type="compositionally biased region" description="Basic and acidic residues" evidence="1">
    <location>
        <begin position="288"/>
        <end position="305"/>
    </location>
</feature>
<feature type="compositionally biased region" description="Basic residues" evidence="1">
    <location>
        <begin position="649"/>
        <end position="660"/>
    </location>
</feature>
<feature type="region of interest" description="Disordered" evidence="1">
    <location>
        <begin position="417"/>
        <end position="457"/>
    </location>
</feature>
<feature type="region of interest" description="Disordered" evidence="1">
    <location>
        <begin position="287"/>
        <end position="371"/>
    </location>
</feature>
<feature type="compositionally biased region" description="Polar residues" evidence="1">
    <location>
        <begin position="417"/>
        <end position="433"/>
    </location>
</feature>
<feature type="region of interest" description="Disordered" evidence="1">
    <location>
        <begin position="593"/>
        <end position="660"/>
    </location>
</feature>
<feature type="compositionally biased region" description="Basic and acidic residues" evidence="1">
    <location>
        <begin position="342"/>
        <end position="351"/>
    </location>
</feature>
<feature type="region of interest" description="Disordered" evidence="1">
    <location>
        <begin position="1"/>
        <end position="116"/>
    </location>
</feature>
<proteinExistence type="predicted"/>
<feature type="compositionally biased region" description="Low complexity" evidence="1">
    <location>
        <begin position="154"/>
        <end position="163"/>
    </location>
</feature>
<sequence length="660" mass="74121">MSFFRNLRSSITRGRSSSRDTTPVRSSRPGSVISGLSNNKRRDSVESGTDSVFNRSGTFILDDEQQNENNGFHSNTSTLEKKSKKSKVLEKFSTFTKRKKTPTPDSSALDHHPSDNATNTYYKWQADGSNSLDYDSQTDPFNFLYDQTSLKSLHNGGSSSNGSTAMHSAANERNNAPSYGSKANSTTFDSSTYRKGKMPSELKKQLEQLKQSQHLPEHEDDGKDKDADGEDDDDYRKRSGFENLNEADKYKTVTINSFRKSFRDKFLQQQKEAPHNPAWFVEVEPPAEDAHKSQRDHSLSKENRTDFLVFENDNYRPGSRSPIRDLSSRRNQQRSTTRSPVKRNDTFKVERSYTPNNAIKTEQDTTNAPSIRIEFRNSITPHMPGRMVPVGVAKPMPSQATLTQYNRSEPIMNTSYTIKTSNTRLNGSPQRNWSKPLSRSPSRPTLSSSISNNQPTTGRYQTLVQIKSDNSSSSKLQQPVALTTRPSRLSTRIQLGGTGSGIPTSNSSPSFAKRYVSSYSTQVNTKAQPLRQTYFGDNQHYNNNISNTQNSPLTSNRTTLQSPSYASNNNNNNARNYAGQRNATTPVYHSKYQTSSNVATTNRPAAQSRSTSSHAAGGVGITSSSYSKQQQQQQQHHHHQTRFVVPTQRRSRSPIKIPWR</sequence>
<evidence type="ECO:0000256" key="1">
    <source>
        <dbReference type="SAM" id="MobiDB-lite"/>
    </source>
</evidence>
<dbReference type="eggNOG" id="ENOG502T8XS">
    <property type="taxonomic scope" value="Eukaryota"/>
</dbReference>
<reference evidence="3" key="1">
    <citation type="submission" date="2025-08" db="UniProtKB">
        <authorList>
            <consortium name="RefSeq"/>
        </authorList>
    </citation>
    <scope>IDENTIFICATION</scope>
    <source>
        <strain evidence="3">Aabys</strain>
        <tissue evidence="3">Whole body</tissue>
    </source>
</reference>
<name>A0A9J7I5U5_MUSDO</name>
<feature type="compositionally biased region" description="Low complexity" evidence="1">
    <location>
        <begin position="564"/>
        <end position="578"/>
    </location>
</feature>
<feature type="compositionally biased region" description="Polar residues" evidence="1">
    <location>
        <begin position="23"/>
        <end position="38"/>
    </location>
</feature>
<feature type="compositionally biased region" description="Polar residues" evidence="1">
    <location>
        <begin position="353"/>
        <end position="369"/>
    </location>
</feature>
<protein>
    <submittedName>
        <fullName evidence="3">Uncharacterized protein</fullName>
    </submittedName>
</protein>
<keyword evidence="2" id="KW-1185">Reference proteome</keyword>
<dbReference type="VEuPathDB" id="VectorBase:MDOA013085"/>
<feature type="compositionally biased region" description="Basic and acidic residues" evidence="1">
    <location>
        <begin position="215"/>
        <end position="226"/>
    </location>
</feature>
<feature type="compositionally biased region" description="Low complexity" evidence="1">
    <location>
        <begin position="434"/>
        <end position="451"/>
    </location>
</feature>
<dbReference type="OrthoDB" id="8019387at2759"/>
<dbReference type="VEuPathDB" id="VectorBase:MDOMA2_020516"/>
<feature type="compositionally biased region" description="Polar residues" evidence="1">
    <location>
        <begin position="171"/>
        <end position="193"/>
    </location>
</feature>
<feature type="compositionally biased region" description="Basic and acidic residues" evidence="1">
    <location>
        <begin position="198"/>
        <end position="207"/>
    </location>
</feature>
<feature type="compositionally biased region" description="Low complexity" evidence="1">
    <location>
        <begin position="329"/>
        <end position="339"/>
    </location>
</feature>
<feature type="compositionally biased region" description="Polar residues" evidence="1">
    <location>
        <begin position="536"/>
        <end position="563"/>
    </location>
</feature>